<dbReference type="EMBL" id="JAXQNN010000007">
    <property type="protein sequence ID" value="MDZ5713550.1"/>
    <property type="molecule type" value="Genomic_DNA"/>
</dbReference>
<accession>A0ABU5KS51</accession>
<sequence>MNQSITMETVNEKLEVGQEVKNYKVLCDLLEVEKKKCKKSRDYHLLEINRYANVEKIKGTQRFIVNKIFDEVQPKVDKRKSDNPDNKRNGRFDYELTEILLLDLFASSYNEVSYYTVGKLLEGIHAVNGNYSISRHNQKALAKITEVKLKIINEFFAKTHNSLKNFIERGLANLEKRFLITTEKVFMVKQLGDFSARPATRKESQYLMKVHRQVLIGLGFTKESQIYASGFDKKFYFEVEKKLKEDESNKIVECYKAFRIVLNYDEIKNVCNEIEDLILNNDERITKHIEMSESIEKRISESAFSRHKKAKTEYGFSVDKDRIEYIRVQDEYLEGFDKIKGIVISPFPDDIKVKMKK</sequence>
<dbReference type="RefSeq" id="WP_322422510.1">
    <property type="nucleotide sequence ID" value="NZ_JAXQNN010000007.1"/>
</dbReference>
<reference evidence="1 2" key="1">
    <citation type="submission" date="2023-12" db="EMBL/GenBank/DDBJ databases">
        <title>Jeotgalibacillus haloalkaliphilus sp. nov., a novel salt-tolerant bacteria, isolated from the estuary of the Fenhe River into the Yellow River.</title>
        <authorList>
            <person name="Li Y."/>
        </authorList>
    </citation>
    <scope>NUCLEOTIDE SEQUENCE [LARGE SCALE GENOMIC DNA]</scope>
    <source>
        <strain evidence="1 2">HH7-29</strain>
    </source>
</reference>
<protein>
    <recommendedName>
        <fullName evidence="3">Initiator Rep protein domain-containing protein</fullName>
    </recommendedName>
</protein>
<gene>
    <name evidence="1" type="ORF">UFB30_15055</name>
</gene>
<dbReference type="Proteomes" id="UP001292084">
    <property type="component" value="Unassembled WGS sequence"/>
</dbReference>
<evidence type="ECO:0008006" key="3">
    <source>
        <dbReference type="Google" id="ProtNLM"/>
    </source>
</evidence>
<name>A0ABU5KS51_9BACL</name>
<proteinExistence type="predicted"/>
<keyword evidence="2" id="KW-1185">Reference proteome</keyword>
<organism evidence="1 2">
    <name type="scientific">Jeotgalibacillus haloalkalitolerans</name>
    <dbReference type="NCBI Taxonomy" id="3104292"/>
    <lineage>
        <taxon>Bacteria</taxon>
        <taxon>Bacillati</taxon>
        <taxon>Bacillota</taxon>
        <taxon>Bacilli</taxon>
        <taxon>Bacillales</taxon>
        <taxon>Caryophanaceae</taxon>
        <taxon>Jeotgalibacillus</taxon>
    </lineage>
</organism>
<comment type="caution">
    <text evidence="1">The sequence shown here is derived from an EMBL/GenBank/DDBJ whole genome shotgun (WGS) entry which is preliminary data.</text>
</comment>
<evidence type="ECO:0000313" key="2">
    <source>
        <dbReference type="Proteomes" id="UP001292084"/>
    </source>
</evidence>
<evidence type="ECO:0000313" key="1">
    <source>
        <dbReference type="EMBL" id="MDZ5713550.1"/>
    </source>
</evidence>